<evidence type="ECO:0000313" key="3">
    <source>
        <dbReference type="Proteomes" id="UP001149411"/>
    </source>
</evidence>
<feature type="compositionally biased region" description="Basic and acidic residues" evidence="1">
    <location>
        <begin position="1"/>
        <end position="15"/>
    </location>
</feature>
<feature type="region of interest" description="Disordered" evidence="1">
    <location>
        <begin position="1"/>
        <end position="20"/>
    </location>
</feature>
<dbReference type="RefSeq" id="WP_266088548.1">
    <property type="nucleotide sequence ID" value="NZ_RKLV01000013.1"/>
</dbReference>
<comment type="caution">
    <text evidence="2">The sequence shown here is derived from an EMBL/GenBank/DDBJ whole genome shotgun (WGS) entry which is preliminary data.</text>
</comment>
<dbReference type="Proteomes" id="UP001149411">
    <property type="component" value="Unassembled WGS sequence"/>
</dbReference>
<gene>
    <name evidence="2" type="ORF">EGH25_11050</name>
</gene>
<protein>
    <submittedName>
        <fullName evidence="2">Uncharacterized protein</fullName>
    </submittedName>
</protein>
<organism evidence="2 3">
    <name type="scientific">Halorutilus salinus</name>
    <dbReference type="NCBI Taxonomy" id="2487751"/>
    <lineage>
        <taxon>Archaea</taxon>
        <taxon>Methanobacteriati</taxon>
        <taxon>Methanobacteriota</taxon>
        <taxon>Stenosarchaea group</taxon>
        <taxon>Halobacteria</taxon>
        <taxon>Halorutilales</taxon>
        <taxon>Halorutilaceae</taxon>
        <taxon>Halorutilus</taxon>
    </lineage>
</organism>
<evidence type="ECO:0000313" key="2">
    <source>
        <dbReference type="EMBL" id="MCX2819887.1"/>
    </source>
</evidence>
<accession>A0A9Q4C6B0</accession>
<name>A0A9Q4C6B0_9EURY</name>
<keyword evidence="3" id="KW-1185">Reference proteome</keyword>
<proteinExistence type="predicted"/>
<dbReference type="EMBL" id="RKLV01000013">
    <property type="protein sequence ID" value="MCX2819887.1"/>
    <property type="molecule type" value="Genomic_DNA"/>
</dbReference>
<evidence type="ECO:0000256" key="1">
    <source>
        <dbReference type="SAM" id="MobiDB-lite"/>
    </source>
</evidence>
<dbReference type="AlphaFoldDB" id="A0A9Q4C6B0"/>
<reference evidence="2" key="1">
    <citation type="submission" date="2022-09" db="EMBL/GenBank/DDBJ databases">
        <title>Haloadaptaus new haloarchaeum isolated from saline soil.</title>
        <authorList>
            <person name="Duran-Viseras A."/>
            <person name="Sanchez-Porro C."/>
            <person name="Ventosa A."/>
        </authorList>
    </citation>
    <scope>NUCLEOTIDE SEQUENCE</scope>
    <source>
        <strain evidence="2">F3-133</strain>
    </source>
</reference>
<sequence length="69" mass="8096">MTKPSKRDLHDRVDDLEGDDEELNQLSVAMMLSEPDRYDLVDEDRRIYRDTKTGRLGRTAWVDEPEEAT</sequence>